<organism evidence="9 10">
    <name type="scientific">Desulfopila aestuarii DSM 18488</name>
    <dbReference type="NCBI Taxonomy" id="1121416"/>
    <lineage>
        <taxon>Bacteria</taxon>
        <taxon>Pseudomonadati</taxon>
        <taxon>Thermodesulfobacteriota</taxon>
        <taxon>Desulfobulbia</taxon>
        <taxon>Desulfobulbales</taxon>
        <taxon>Desulfocapsaceae</taxon>
        <taxon>Desulfopila</taxon>
    </lineage>
</organism>
<evidence type="ECO:0000256" key="3">
    <source>
        <dbReference type="ARBA" id="ARBA00022723"/>
    </source>
</evidence>
<keyword evidence="5" id="KW-0249">Electron transport</keyword>
<name>A0A1M7XYK3_9BACT</name>
<keyword evidence="2" id="KW-0004">4Fe-4S</keyword>
<evidence type="ECO:0000256" key="2">
    <source>
        <dbReference type="ARBA" id="ARBA00022485"/>
    </source>
</evidence>
<reference evidence="9 10" key="1">
    <citation type="submission" date="2016-12" db="EMBL/GenBank/DDBJ databases">
        <authorList>
            <person name="Song W.-J."/>
            <person name="Kurnit D.M."/>
        </authorList>
    </citation>
    <scope>NUCLEOTIDE SEQUENCE [LARGE SCALE GENOMIC DNA]</scope>
    <source>
        <strain evidence="9 10">DSM 18488</strain>
    </source>
</reference>
<protein>
    <submittedName>
        <fullName evidence="9">Anaerobic dimethyl sulfoxide reductase subunit B (DMSO reductase iron-sulfur subunit)</fullName>
    </submittedName>
</protein>
<dbReference type="RefSeq" id="WP_234981087.1">
    <property type="nucleotide sequence ID" value="NZ_FRFE01000002.1"/>
</dbReference>
<evidence type="ECO:0000256" key="4">
    <source>
        <dbReference type="ARBA" id="ARBA00022737"/>
    </source>
</evidence>
<dbReference type="InterPro" id="IPR017900">
    <property type="entry name" value="4Fe4S_Fe_S_CS"/>
</dbReference>
<dbReference type="AlphaFoldDB" id="A0A1M7XYK3"/>
<evidence type="ECO:0000256" key="1">
    <source>
        <dbReference type="ARBA" id="ARBA00022448"/>
    </source>
</evidence>
<dbReference type="STRING" id="1121416.SAMN02745220_00662"/>
<keyword evidence="1" id="KW-0813">Transport</keyword>
<evidence type="ECO:0000256" key="7">
    <source>
        <dbReference type="ARBA" id="ARBA00023014"/>
    </source>
</evidence>
<keyword evidence="6" id="KW-0408">Iron</keyword>
<feature type="domain" description="4Fe-4S ferredoxin-type" evidence="8">
    <location>
        <begin position="86"/>
        <end position="115"/>
    </location>
</feature>
<evidence type="ECO:0000313" key="9">
    <source>
        <dbReference type="EMBL" id="SHO44136.1"/>
    </source>
</evidence>
<evidence type="ECO:0000259" key="8">
    <source>
        <dbReference type="PROSITE" id="PS51379"/>
    </source>
</evidence>
<dbReference type="Gene3D" id="3.30.70.20">
    <property type="match status" value="2"/>
</dbReference>
<dbReference type="PROSITE" id="PS00198">
    <property type="entry name" value="4FE4S_FER_1"/>
    <property type="match status" value="1"/>
</dbReference>
<proteinExistence type="predicted"/>
<dbReference type="Pfam" id="PF12800">
    <property type="entry name" value="Fer4_4"/>
    <property type="match status" value="1"/>
</dbReference>
<dbReference type="Proteomes" id="UP000184603">
    <property type="component" value="Unassembled WGS sequence"/>
</dbReference>
<evidence type="ECO:0000256" key="6">
    <source>
        <dbReference type="ARBA" id="ARBA00023004"/>
    </source>
</evidence>
<evidence type="ECO:0000256" key="5">
    <source>
        <dbReference type="ARBA" id="ARBA00022982"/>
    </source>
</evidence>
<dbReference type="PROSITE" id="PS51379">
    <property type="entry name" value="4FE4S_FER_2"/>
    <property type="match status" value="2"/>
</dbReference>
<keyword evidence="10" id="KW-1185">Reference proteome</keyword>
<evidence type="ECO:0000313" key="10">
    <source>
        <dbReference type="Proteomes" id="UP000184603"/>
    </source>
</evidence>
<keyword evidence="7" id="KW-0411">Iron-sulfur</keyword>
<feature type="domain" description="4Fe-4S ferredoxin-type" evidence="8">
    <location>
        <begin position="51"/>
        <end position="84"/>
    </location>
</feature>
<dbReference type="GO" id="GO:0046872">
    <property type="term" value="F:metal ion binding"/>
    <property type="evidence" value="ECO:0007669"/>
    <property type="project" value="UniProtKB-KW"/>
</dbReference>
<dbReference type="GO" id="GO:0051539">
    <property type="term" value="F:4 iron, 4 sulfur cluster binding"/>
    <property type="evidence" value="ECO:0007669"/>
    <property type="project" value="UniProtKB-KW"/>
</dbReference>
<dbReference type="EMBL" id="FRFE01000002">
    <property type="protein sequence ID" value="SHO44136.1"/>
    <property type="molecule type" value="Genomic_DNA"/>
</dbReference>
<dbReference type="InterPro" id="IPR017896">
    <property type="entry name" value="4Fe4S_Fe-S-bd"/>
</dbReference>
<dbReference type="PANTHER" id="PTHR43177">
    <property type="entry name" value="PROTEIN NRFC"/>
    <property type="match status" value="1"/>
</dbReference>
<dbReference type="PANTHER" id="PTHR43177:SF5">
    <property type="entry name" value="ANAEROBIC DIMETHYL SULFOXIDE REDUCTASE CHAIN B-RELATED"/>
    <property type="match status" value="1"/>
</dbReference>
<dbReference type="InterPro" id="IPR050954">
    <property type="entry name" value="ET_IronSulfur_Cluster-Binding"/>
</dbReference>
<dbReference type="Pfam" id="PF13247">
    <property type="entry name" value="Fer4_11"/>
    <property type="match status" value="1"/>
</dbReference>
<accession>A0A1M7XYK3</accession>
<sequence>MNTTGNEHYISFQPENCTQCHGCEIACKAWRELEYGVQYRRVRNLWRGDYPEIRSFTLSLACLHCVEPACAAVCPSEAITKEAEGGVVTVDEALCTGCKLCAEACPFGVPQFGEEGVMQKCDLCHSHQPADCDPPCVDTCPGKALVFVKEGASEKRNAEQRLVRLISSAE</sequence>
<dbReference type="SUPFAM" id="SSF54862">
    <property type="entry name" value="4Fe-4S ferredoxins"/>
    <property type="match status" value="1"/>
</dbReference>
<keyword evidence="3" id="KW-0479">Metal-binding</keyword>
<gene>
    <name evidence="9" type="ORF">SAMN02745220_00662</name>
</gene>
<keyword evidence="4" id="KW-0677">Repeat</keyword>